<feature type="region of interest" description="Disordered" evidence="7">
    <location>
        <begin position="178"/>
        <end position="213"/>
    </location>
</feature>
<comment type="caution">
    <text evidence="9">The sequence shown here is derived from an EMBL/GenBank/DDBJ whole genome shotgun (WGS) entry which is preliminary data.</text>
</comment>
<dbReference type="GO" id="GO:0031122">
    <property type="term" value="P:cytoplasmic microtubule organization"/>
    <property type="evidence" value="ECO:0007669"/>
    <property type="project" value="TreeGrafter"/>
</dbReference>
<evidence type="ECO:0000256" key="6">
    <source>
        <dbReference type="RuleBase" id="RU363050"/>
    </source>
</evidence>
<evidence type="ECO:0000256" key="4">
    <source>
        <dbReference type="ARBA" id="ARBA00022701"/>
    </source>
</evidence>
<dbReference type="Gene3D" id="3.80.10.10">
    <property type="entry name" value="Ribonuclease Inhibitor"/>
    <property type="match status" value="1"/>
</dbReference>
<keyword evidence="3 6" id="KW-0963">Cytoplasm</keyword>
<accession>A0A2I0KPU3</accession>
<keyword evidence="10" id="KW-1185">Reference proteome</keyword>
<evidence type="ECO:0000313" key="9">
    <source>
        <dbReference type="EMBL" id="PKI70518.1"/>
    </source>
</evidence>
<sequence length="479" mass="54133">MAVTDPSPSTIIKNQMTLTATSDSVSLAALTSLFIRTIEDADNLPLGLFQSLPSLQSLEIRDCPRLKALPLVAIQSLPSLQSLVISNCPQFGTELQLPQLPSLERISLVNLGNLEHIELSEGGRMPRSNFFPSLEGIMLWHLPRFKGWEWERRGNRIEEDDGDSPSLLVQDFSHPTCTSTRRRKRLGTTELDPPPLNASKGRKGGVEHGSSQTDISKKLARLSTYDISMTNWNLGFHLYMDMLPQYIHMHAAESVFAGKAVRVLRDRSPSFWFQDSISHLQMPQGSQKVQGCMGRFLFRNEPLVDLKLTGDDLLPQSEASKIEAMLRDLKLVVVGADLNGQLKAPKDCFLLAKGDFFQCFLEESRQLMLLAPRRSTPEAEIMVPFQLVDVIESQWNVLQGRIHDSYDFTELVRFHQEYLSALISESFLDIGSVSRILGSIMKLCPQFYWNIENLEASRIHLNWSTYVSYRGNCKRSQCC</sequence>
<reference evidence="9 10" key="1">
    <citation type="submission" date="2017-11" db="EMBL/GenBank/DDBJ databases">
        <title>De-novo sequencing of pomegranate (Punica granatum L.) genome.</title>
        <authorList>
            <person name="Akparov Z."/>
            <person name="Amiraslanov A."/>
            <person name="Hajiyeva S."/>
            <person name="Abbasov M."/>
            <person name="Kaur K."/>
            <person name="Hamwieh A."/>
            <person name="Solovyev V."/>
            <person name="Salamov A."/>
            <person name="Braich B."/>
            <person name="Kosarev P."/>
            <person name="Mahmoud A."/>
            <person name="Hajiyev E."/>
            <person name="Babayeva S."/>
            <person name="Izzatullayeva V."/>
            <person name="Mammadov A."/>
            <person name="Mammadov A."/>
            <person name="Sharifova S."/>
            <person name="Ojaghi J."/>
            <person name="Eynullazada K."/>
            <person name="Bayramov B."/>
            <person name="Abdulazimova A."/>
            <person name="Shahmuradov I."/>
        </authorList>
    </citation>
    <scope>NUCLEOTIDE SEQUENCE [LARGE SCALE GENOMIC DNA]</scope>
    <source>
        <strain evidence="10">cv. AG2017</strain>
        <tissue evidence="9">Leaf</tissue>
    </source>
</reference>
<dbReference type="AlphaFoldDB" id="A0A2I0KPU3"/>
<dbReference type="GO" id="GO:0005874">
    <property type="term" value="C:microtubule"/>
    <property type="evidence" value="ECO:0007669"/>
    <property type="project" value="UniProtKB-KW"/>
</dbReference>
<proteinExistence type="inferred from homology"/>
<dbReference type="InterPro" id="IPR042241">
    <property type="entry name" value="GCP_C_sf"/>
</dbReference>
<gene>
    <name evidence="9" type="ORF">CRG98_009023</name>
</gene>
<dbReference type="GO" id="GO:0000930">
    <property type="term" value="C:gamma-tubulin complex"/>
    <property type="evidence" value="ECO:0007669"/>
    <property type="project" value="TreeGrafter"/>
</dbReference>
<dbReference type="GO" id="GO:0051225">
    <property type="term" value="P:spindle assembly"/>
    <property type="evidence" value="ECO:0007669"/>
    <property type="project" value="TreeGrafter"/>
</dbReference>
<evidence type="ECO:0000256" key="3">
    <source>
        <dbReference type="ARBA" id="ARBA00022490"/>
    </source>
</evidence>
<dbReference type="Pfam" id="PF04130">
    <property type="entry name" value="GCP_C_terminal"/>
    <property type="match status" value="1"/>
</dbReference>
<evidence type="ECO:0000256" key="2">
    <source>
        <dbReference type="ARBA" id="ARBA00010337"/>
    </source>
</evidence>
<dbReference type="InterPro" id="IPR007259">
    <property type="entry name" value="GCP"/>
</dbReference>
<dbReference type="Proteomes" id="UP000233551">
    <property type="component" value="Unassembled WGS sequence"/>
</dbReference>
<evidence type="ECO:0000259" key="8">
    <source>
        <dbReference type="Pfam" id="PF04130"/>
    </source>
</evidence>
<dbReference type="STRING" id="22663.A0A2I0KPU3"/>
<feature type="domain" description="Gamma tubulin complex component C-terminal" evidence="8">
    <location>
        <begin position="387"/>
        <end position="454"/>
    </location>
</feature>
<evidence type="ECO:0000256" key="5">
    <source>
        <dbReference type="ARBA" id="ARBA00023212"/>
    </source>
</evidence>
<name>A0A2I0KPU3_PUNGR</name>
<dbReference type="GO" id="GO:0043015">
    <property type="term" value="F:gamma-tubulin binding"/>
    <property type="evidence" value="ECO:0007669"/>
    <property type="project" value="InterPro"/>
</dbReference>
<dbReference type="PANTHER" id="PTHR19302">
    <property type="entry name" value="GAMMA TUBULIN COMPLEX PROTEIN"/>
    <property type="match status" value="1"/>
</dbReference>
<evidence type="ECO:0000313" key="10">
    <source>
        <dbReference type="Proteomes" id="UP000233551"/>
    </source>
</evidence>
<comment type="subcellular location">
    <subcellularLocation>
        <location evidence="1 6">Cytoplasm</location>
        <location evidence="1 6">Cytoskeleton</location>
        <location evidence="1 6">Microtubule organizing center</location>
    </subcellularLocation>
</comment>
<keyword evidence="5 6" id="KW-0206">Cytoskeleton</keyword>
<dbReference type="Gene3D" id="1.20.120.1900">
    <property type="entry name" value="Gamma-tubulin complex, C-terminal domain"/>
    <property type="match status" value="1"/>
</dbReference>
<dbReference type="InterPro" id="IPR032675">
    <property type="entry name" value="LRR_dom_sf"/>
</dbReference>
<keyword evidence="4 6" id="KW-0493">Microtubule</keyword>
<dbReference type="SUPFAM" id="SSF52058">
    <property type="entry name" value="L domain-like"/>
    <property type="match status" value="1"/>
</dbReference>
<dbReference type="EMBL" id="PGOL01000438">
    <property type="protein sequence ID" value="PKI70518.1"/>
    <property type="molecule type" value="Genomic_DNA"/>
</dbReference>
<dbReference type="GO" id="GO:0000922">
    <property type="term" value="C:spindle pole"/>
    <property type="evidence" value="ECO:0007669"/>
    <property type="project" value="InterPro"/>
</dbReference>
<evidence type="ECO:0000256" key="7">
    <source>
        <dbReference type="SAM" id="MobiDB-lite"/>
    </source>
</evidence>
<protein>
    <recommendedName>
        <fullName evidence="6">Gamma-tubulin complex component</fullName>
    </recommendedName>
</protein>
<organism evidence="9 10">
    <name type="scientific">Punica granatum</name>
    <name type="common">Pomegranate</name>
    <dbReference type="NCBI Taxonomy" id="22663"/>
    <lineage>
        <taxon>Eukaryota</taxon>
        <taxon>Viridiplantae</taxon>
        <taxon>Streptophyta</taxon>
        <taxon>Embryophyta</taxon>
        <taxon>Tracheophyta</taxon>
        <taxon>Spermatophyta</taxon>
        <taxon>Magnoliopsida</taxon>
        <taxon>eudicotyledons</taxon>
        <taxon>Gunneridae</taxon>
        <taxon>Pentapetalae</taxon>
        <taxon>rosids</taxon>
        <taxon>malvids</taxon>
        <taxon>Myrtales</taxon>
        <taxon>Lythraceae</taxon>
        <taxon>Punica</taxon>
    </lineage>
</organism>
<dbReference type="GO" id="GO:0007020">
    <property type="term" value="P:microtubule nucleation"/>
    <property type="evidence" value="ECO:0007669"/>
    <property type="project" value="InterPro"/>
</dbReference>
<dbReference type="GO" id="GO:0051011">
    <property type="term" value="F:microtubule minus-end binding"/>
    <property type="evidence" value="ECO:0007669"/>
    <property type="project" value="TreeGrafter"/>
</dbReference>
<dbReference type="GO" id="GO:0000278">
    <property type="term" value="P:mitotic cell cycle"/>
    <property type="evidence" value="ECO:0007669"/>
    <property type="project" value="TreeGrafter"/>
</dbReference>
<dbReference type="PANTHER" id="PTHR19302:SF27">
    <property type="entry name" value="GAMMA-TUBULIN COMPLEX COMPONENT 4"/>
    <property type="match status" value="1"/>
</dbReference>
<evidence type="ECO:0000256" key="1">
    <source>
        <dbReference type="ARBA" id="ARBA00004267"/>
    </source>
</evidence>
<dbReference type="InterPro" id="IPR040457">
    <property type="entry name" value="GCP_C"/>
</dbReference>
<comment type="similarity">
    <text evidence="2 6">Belongs to the TUBGCP family.</text>
</comment>
<comment type="function">
    <text evidence="6">Component of the gamma-tubulin ring complex (gTuRC) which mediates microtubule nucleation.</text>
</comment>
<dbReference type="GO" id="GO:0051321">
    <property type="term" value="P:meiotic cell cycle"/>
    <property type="evidence" value="ECO:0007669"/>
    <property type="project" value="TreeGrafter"/>
</dbReference>